<feature type="region of interest" description="Disordered" evidence="2">
    <location>
        <begin position="22"/>
        <end position="48"/>
    </location>
</feature>
<dbReference type="Pfam" id="PF11807">
    <property type="entry name" value="UstYa"/>
    <property type="match status" value="1"/>
</dbReference>
<keyword evidence="5" id="KW-1185">Reference proteome</keyword>
<evidence type="ECO:0000256" key="2">
    <source>
        <dbReference type="SAM" id="MobiDB-lite"/>
    </source>
</evidence>
<proteinExistence type="inferred from homology"/>
<protein>
    <submittedName>
        <fullName evidence="4">Uncharacterized protein</fullName>
    </submittedName>
</protein>
<dbReference type="AlphaFoldDB" id="A0A2A9P8E3"/>
<dbReference type="Proteomes" id="UP000037136">
    <property type="component" value="Unassembled WGS sequence"/>
</dbReference>
<dbReference type="EMBL" id="LAZP02000446">
    <property type="protein sequence ID" value="PFH57163.1"/>
    <property type="molecule type" value="Genomic_DNA"/>
</dbReference>
<dbReference type="OrthoDB" id="3687641at2759"/>
<comment type="caution">
    <text evidence="4">The sequence shown here is derived from an EMBL/GenBank/DDBJ whole genome shotgun (WGS) entry which is preliminary data.</text>
</comment>
<evidence type="ECO:0000313" key="5">
    <source>
        <dbReference type="Proteomes" id="UP000037136"/>
    </source>
</evidence>
<name>A0A2A9P8E3_OPHUN</name>
<evidence type="ECO:0000256" key="1">
    <source>
        <dbReference type="ARBA" id="ARBA00035112"/>
    </source>
</evidence>
<feature type="compositionally biased region" description="Polar residues" evidence="2">
    <location>
        <begin position="35"/>
        <end position="48"/>
    </location>
</feature>
<comment type="similarity">
    <text evidence="1">Belongs to the ustYa family.</text>
</comment>
<feature type="compositionally biased region" description="Basic and acidic residues" evidence="2">
    <location>
        <begin position="22"/>
        <end position="34"/>
    </location>
</feature>
<keyword evidence="3" id="KW-1133">Transmembrane helix</keyword>
<reference evidence="4 5" key="1">
    <citation type="journal article" date="2015" name="BMC Genomics">
        <title>Gene expression during zombie ant biting behavior reflects the complexity underlying fungal parasitic behavioral manipulation.</title>
        <authorList>
            <person name="de Bekker C."/>
            <person name="Ohm R.A."/>
            <person name="Loreto R.G."/>
            <person name="Sebastian A."/>
            <person name="Albert I."/>
            <person name="Merrow M."/>
            <person name="Brachmann A."/>
            <person name="Hughes D.P."/>
        </authorList>
    </citation>
    <scope>NUCLEOTIDE SEQUENCE [LARGE SCALE GENOMIC DNA]</scope>
    <source>
        <strain evidence="4 5">SC16a</strain>
    </source>
</reference>
<dbReference type="PANTHER" id="PTHR33365">
    <property type="entry name" value="YALI0B05434P"/>
    <property type="match status" value="1"/>
</dbReference>
<sequence length="304" mass="35567">MMPVSPVIFSMDEDCEKSVDKPFIPKDGKFKPGSDQESSNGPRPHQNTWFRRNRRHLLIHGIFFIFYSIWTTALLRQAGRNCWDQRNLFTPVQDYIRHRVDVFSDRPHDVSSSKFVGTSSPELDKEWYRLLRHELRAMNQTSIPLQRGGGYMGMMAVFHELHCLVRSRRTDYWQSSSKLTGKQKLVREAVHKDYYYQNESEASKAILVGHTEHCIDILRMGSMCRADTAIFPYHWTDGTRLPSPTWFQKHECVDWDDLTGWLEKRRIDIYEPNLLVHPKYGPAYPGGKRIEEPNGPQVLPLDEV</sequence>
<feature type="transmembrane region" description="Helical" evidence="3">
    <location>
        <begin position="57"/>
        <end position="75"/>
    </location>
</feature>
<keyword evidence="3" id="KW-0812">Transmembrane</keyword>
<reference evidence="4 5" key="2">
    <citation type="journal article" date="2017" name="Sci. Rep.">
        <title>Ant-infecting Ophiocordyceps genomes reveal a high diversity of potential behavioral manipulation genes and a possible major role for enterotoxins.</title>
        <authorList>
            <person name="de Bekker C."/>
            <person name="Ohm R.A."/>
            <person name="Evans H.C."/>
            <person name="Brachmann A."/>
            <person name="Hughes D.P."/>
        </authorList>
    </citation>
    <scope>NUCLEOTIDE SEQUENCE [LARGE SCALE GENOMIC DNA]</scope>
    <source>
        <strain evidence="4 5">SC16a</strain>
    </source>
</reference>
<dbReference type="GO" id="GO:0043386">
    <property type="term" value="P:mycotoxin biosynthetic process"/>
    <property type="evidence" value="ECO:0007669"/>
    <property type="project" value="InterPro"/>
</dbReference>
<dbReference type="InterPro" id="IPR021765">
    <property type="entry name" value="UstYa-like"/>
</dbReference>
<evidence type="ECO:0000313" key="4">
    <source>
        <dbReference type="EMBL" id="PFH57163.1"/>
    </source>
</evidence>
<evidence type="ECO:0000256" key="3">
    <source>
        <dbReference type="SAM" id="Phobius"/>
    </source>
</evidence>
<gene>
    <name evidence="4" type="ORF">XA68_15423</name>
</gene>
<organism evidence="4 5">
    <name type="scientific">Ophiocordyceps unilateralis</name>
    <name type="common">Zombie-ant fungus</name>
    <name type="synonym">Torrubia unilateralis</name>
    <dbReference type="NCBI Taxonomy" id="268505"/>
    <lineage>
        <taxon>Eukaryota</taxon>
        <taxon>Fungi</taxon>
        <taxon>Dikarya</taxon>
        <taxon>Ascomycota</taxon>
        <taxon>Pezizomycotina</taxon>
        <taxon>Sordariomycetes</taxon>
        <taxon>Hypocreomycetidae</taxon>
        <taxon>Hypocreales</taxon>
        <taxon>Ophiocordycipitaceae</taxon>
        <taxon>Ophiocordyceps</taxon>
    </lineage>
</organism>
<dbReference type="PANTHER" id="PTHR33365:SF7">
    <property type="entry name" value="TAT PATHWAY SIGNAL SEQUENCE"/>
    <property type="match status" value="1"/>
</dbReference>
<accession>A0A2A9P8E3</accession>
<keyword evidence="3" id="KW-0472">Membrane</keyword>